<dbReference type="PANTHER" id="PTHR46114:SF1">
    <property type="entry name" value="ZAD DOMAIN-CONTAINING PROTEIN"/>
    <property type="match status" value="1"/>
</dbReference>
<organism evidence="1 2">
    <name type="scientific">Intoshia linei</name>
    <dbReference type="NCBI Taxonomy" id="1819745"/>
    <lineage>
        <taxon>Eukaryota</taxon>
        <taxon>Metazoa</taxon>
        <taxon>Spiralia</taxon>
        <taxon>Lophotrochozoa</taxon>
        <taxon>Mesozoa</taxon>
        <taxon>Orthonectida</taxon>
        <taxon>Rhopaluridae</taxon>
        <taxon>Intoshia</taxon>
    </lineage>
</organism>
<keyword evidence="2" id="KW-1185">Reference proteome</keyword>
<accession>A0A177AZG2</accession>
<name>A0A177AZG2_9BILA</name>
<evidence type="ECO:0000313" key="1">
    <source>
        <dbReference type="EMBL" id="OAF67395.1"/>
    </source>
</evidence>
<dbReference type="Proteomes" id="UP000078046">
    <property type="component" value="Unassembled WGS sequence"/>
</dbReference>
<dbReference type="AlphaFoldDB" id="A0A177AZG2"/>
<comment type="caution">
    <text evidence="1">The sequence shown here is derived from an EMBL/GenBank/DDBJ whole genome shotgun (WGS) entry which is preliminary data.</text>
</comment>
<proteinExistence type="predicted"/>
<reference evidence="1 2" key="1">
    <citation type="submission" date="2016-04" db="EMBL/GenBank/DDBJ databases">
        <title>The genome of Intoshia linei affirms orthonectids as highly simplified spiralians.</title>
        <authorList>
            <person name="Mikhailov K.V."/>
            <person name="Slusarev G.S."/>
            <person name="Nikitin M.A."/>
            <person name="Logacheva M.D."/>
            <person name="Penin A."/>
            <person name="Aleoshin V."/>
            <person name="Panchin Y.V."/>
        </authorList>
    </citation>
    <scope>NUCLEOTIDE SEQUENCE [LARGE SCALE GENOMIC DNA]</scope>
    <source>
        <strain evidence="1">Intl2013</strain>
        <tissue evidence="1">Whole animal</tissue>
    </source>
</reference>
<dbReference type="OrthoDB" id="6147016at2759"/>
<gene>
    <name evidence="1" type="ORF">A3Q56_04878</name>
</gene>
<sequence length="414" mass="48841">MCVNDMKRIWGLPCYPENCYYYEIILTVNLSKSSNWTNYPLINSSKRLALIENDISLKTLMSENSLISDSSLKDKLFTDIHVCTQKPETKDVNTIISTMQLTKRNSELLASWLNKWNLTDAFRSYYPEKWYLFIDKSTSNLKVILIHVDQSYPLFIIGYLNTKKESYDNIKLMLNYINYDNFGWRICGDFKILAFLMGIKTGNVKYPCFFCLFRGKNKTDHYSRNCWHPREDYIIREFSVYQDPLINKSKIILPPLYITLGLARQFPCKLFKQYNLINHVLKLKFPNVSESKLKNGILIGPQINLLAEHIPFYQSLDEIEKSAWSTFINVKNKFLGNKRDSNYKDLIEIMINNYGCMGWLISYKVHYMNCHVSLFMHDCGKYSDQHGERFHQTLSVFEKRYKKQNALNMIGDYL</sequence>
<evidence type="ECO:0000313" key="2">
    <source>
        <dbReference type="Proteomes" id="UP000078046"/>
    </source>
</evidence>
<dbReference type="PANTHER" id="PTHR46114">
    <property type="entry name" value="APPLE DOMAIN-CONTAINING PROTEIN"/>
    <property type="match status" value="1"/>
</dbReference>
<protein>
    <submittedName>
        <fullName evidence="1">Uncharacterized protein</fullName>
    </submittedName>
</protein>
<dbReference type="EMBL" id="LWCA01000671">
    <property type="protein sequence ID" value="OAF67395.1"/>
    <property type="molecule type" value="Genomic_DNA"/>
</dbReference>